<dbReference type="Gene3D" id="3.40.50.11350">
    <property type="match status" value="1"/>
</dbReference>
<accession>A0AAD7XNA4</accession>
<evidence type="ECO:0000313" key="2">
    <source>
        <dbReference type="Proteomes" id="UP001230188"/>
    </source>
</evidence>
<evidence type="ECO:0000313" key="1">
    <source>
        <dbReference type="EMBL" id="KAJ8605371.1"/>
    </source>
</evidence>
<reference evidence="1" key="1">
    <citation type="submission" date="2023-01" db="EMBL/GenBank/DDBJ databases">
        <title>Metagenome sequencing of chrysophaentin producing Chrysophaeum taylorii.</title>
        <authorList>
            <person name="Davison J."/>
            <person name="Bewley C."/>
        </authorList>
    </citation>
    <scope>NUCLEOTIDE SEQUENCE</scope>
    <source>
        <strain evidence="1">NIES-1699</strain>
    </source>
</reference>
<organism evidence="1 2">
    <name type="scientific">Chrysophaeum taylorii</name>
    <dbReference type="NCBI Taxonomy" id="2483200"/>
    <lineage>
        <taxon>Eukaryota</taxon>
        <taxon>Sar</taxon>
        <taxon>Stramenopiles</taxon>
        <taxon>Ochrophyta</taxon>
        <taxon>Pelagophyceae</taxon>
        <taxon>Pelagomonadales</taxon>
        <taxon>Pelagomonadaceae</taxon>
        <taxon>Chrysophaeum</taxon>
    </lineage>
</organism>
<keyword evidence="2" id="KW-1185">Reference proteome</keyword>
<protein>
    <submittedName>
        <fullName evidence="1">Uncharacterized protein</fullName>
    </submittedName>
</protein>
<comment type="caution">
    <text evidence="1">The sequence shown here is derived from an EMBL/GenBank/DDBJ whole genome shotgun (WGS) entry which is preliminary data.</text>
</comment>
<gene>
    <name evidence="1" type="ORF">CTAYLR_002374</name>
</gene>
<dbReference type="EMBL" id="JAQMWT010000316">
    <property type="protein sequence ID" value="KAJ8605371.1"/>
    <property type="molecule type" value="Genomic_DNA"/>
</dbReference>
<dbReference type="Proteomes" id="UP001230188">
    <property type="component" value="Unassembled WGS sequence"/>
</dbReference>
<dbReference type="AlphaFoldDB" id="A0AAD7XNA4"/>
<sequence>MQRRRRRLAAAAGGCSNDALWQKLLASSLLWLRCAAWWARPLVVQGRQQSYNATRGNVSSIFEFKLTSKINYNGLGNQFWDHAAGTSIYRLADAARSYRGKTFSKRQLIAPFAHHWRLPGAGTSWGLLFDISDVPEVATFDELFLLRDVPIYSSLSCDDVRKLLARHQICQDECETLACETLTAEAACDRNGTFAWLDVNTLPCKPIVVGAATRSHFLIHPFASPHFHDPHKHRHCEGPSCGVADDHPLPFNPESPSTNPALADVLRRVKFNGDVVQLARRILEPFNSEVAAIHVRRGDRQKPAWVAHYAKNFHLFNQSCASCDACRYHCVPTDDDIRRVWRNFSQGLRVCWLASDDASLDALLLHDLDDAPGGHHHHHHHRVFIGRRSRFVRGIIEDHLLRRVPRTIDRARYEEILDLYILTHAKEAIFDLYSTFSAIAYRKRDAMGRPIMFW</sequence>
<name>A0AAD7XNA4_9STRA</name>
<proteinExistence type="predicted"/>